<dbReference type="SMART" id="SM01043">
    <property type="entry name" value="BTAD"/>
    <property type="match status" value="1"/>
</dbReference>
<dbReference type="InterPro" id="IPR001867">
    <property type="entry name" value="OmpR/PhoB-type_DNA-bd"/>
</dbReference>
<dbReference type="SUPFAM" id="SSF48452">
    <property type="entry name" value="TPR-like"/>
    <property type="match status" value="2"/>
</dbReference>
<dbReference type="EMBL" id="BAAAYN010000012">
    <property type="protein sequence ID" value="GAA3385951.1"/>
    <property type="molecule type" value="Genomic_DNA"/>
</dbReference>
<evidence type="ECO:0000313" key="6">
    <source>
        <dbReference type="Proteomes" id="UP001501676"/>
    </source>
</evidence>
<dbReference type="InterPro" id="IPR049945">
    <property type="entry name" value="AAA_22"/>
</dbReference>
<protein>
    <recommendedName>
        <fullName evidence="4">OmpR/PhoB-type domain-containing protein</fullName>
    </recommendedName>
</protein>
<dbReference type="Gene3D" id="1.25.40.10">
    <property type="entry name" value="Tetratricopeptide repeat domain"/>
    <property type="match status" value="2"/>
</dbReference>
<dbReference type="CDD" id="cd15831">
    <property type="entry name" value="BTAD"/>
    <property type="match status" value="1"/>
</dbReference>
<accession>A0ABP6SUK6</accession>
<dbReference type="InterPro" id="IPR027417">
    <property type="entry name" value="P-loop_NTPase"/>
</dbReference>
<evidence type="ECO:0000256" key="3">
    <source>
        <dbReference type="PROSITE-ProRule" id="PRU01091"/>
    </source>
</evidence>
<evidence type="ECO:0000259" key="4">
    <source>
        <dbReference type="PROSITE" id="PS51755"/>
    </source>
</evidence>
<dbReference type="InterPro" id="IPR036388">
    <property type="entry name" value="WH-like_DNA-bd_sf"/>
</dbReference>
<keyword evidence="6" id="KW-1185">Reference proteome</keyword>
<sequence length="961" mass="102842">MAALGLRLNHAVPATQLIDDVWGANPPATARNTVQVYLSGVRRALESAGRPFRLDRLAGGYRLSGRPEQVDWLRFELLADRARGSGRVGDREAAAASLAEALTLWQGPPLADLRGTPLYAAFAGAMDAARVGALSDRFAAELALGTPGLAAELSDLVRTRPLDEQLTRHLMHALQNEGRRIEALAVYADFRDRLVRDRGVEPGVRLTRMYRAILADDPPEPLPPVPRPIGRVVGREAADFVGRAGELAETLGLLAQPGLVTITGPPGVGKSRFAAEVAARISAAGSVRPLFVRLDGVAEPSEVVAAVADAFGPQPAAVIRRPAVDRIRYSLLGTSALLVLDNCDPVAAACVELWDELLEDETLRVLATSTRPLHAAGEVTIRLAPLAVPSEHSGTAAEIERVDSVALFCARVRALRPGFVLTDDMAPVVAEICRLVEGIPLSLELAGSRTQVLSPAELVERLSDQLQTLRSISRRPDDRHESLSSALTAASAHLTPDERMLFARLAVFTDTFTLRAAEAVAPPDVPVLDVLHALVDASLVIADVSGRESRYRMLESVRQFGRSILSESETADAVARRSDYLRDLVARAAEARHGPDRMLWCRRLDDARQDLRVTLDEAVRSGRLDLAMALAADLGWYWANTPQVGLEWYRRVLSAAATAAAPLAPESLLPVQLSAAVIASYLVLPEALRYARAAEATADLLGDRAGRMRALQHQADIAHEAGDLADAVEAANEAWRLAADLGDPHAVGRCGLSVAYNWLAANSIEDAERWATDAMRAFAAADDEGGQADARLLIGEALLSDGRHQEAEHELTAALDVFRAQESDEQAARAAVLLADAVHRRGARSDAADFAEEAFDRHAQIGHPWAVAHDLDVLAAVCARQNSARDAAVLLGAADAVRTAADLVRSPRDETLRADVLTACERALGTRGARDAVRAGAMKSFPSANGFARTVLRGSAEVSVA</sequence>
<feature type="domain" description="OmpR/PhoB-type" evidence="4">
    <location>
        <begin position="1"/>
        <end position="65"/>
    </location>
</feature>
<dbReference type="PROSITE" id="PS51755">
    <property type="entry name" value="OMPR_PHOB"/>
    <property type="match status" value="1"/>
</dbReference>
<dbReference type="PANTHER" id="PTHR47691:SF3">
    <property type="entry name" value="HTH-TYPE TRANSCRIPTIONAL REGULATOR RV0890C-RELATED"/>
    <property type="match status" value="1"/>
</dbReference>
<comment type="caution">
    <text evidence="5">The sequence shown here is derived from an EMBL/GenBank/DDBJ whole genome shotgun (WGS) entry which is preliminary data.</text>
</comment>
<dbReference type="Pfam" id="PF03704">
    <property type="entry name" value="BTAD"/>
    <property type="match status" value="1"/>
</dbReference>
<keyword evidence="2 3" id="KW-0238">DNA-binding</keyword>
<evidence type="ECO:0000256" key="1">
    <source>
        <dbReference type="ARBA" id="ARBA00005820"/>
    </source>
</evidence>
<organism evidence="5 6">
    <name type="scientific">Cryptosporangium minutisporangium</name>
    <dbReference type="NCBI Taxonomy" id="113569"/>
    <lineage>
        <taxon>Bacteria</taxon>
        <taxon>Bacillati</taxon>
        <taxon>Actinomycetota</taxon>
        <taxon>Actinomycetes</taxon>
        <taxon>Cryptosporangiales</taxon>
        <taxon>Cryptosporangiaceae</taxon>
        <taxon>Cryptosporangium</taxon>
    </lineage>
</organism>
<name>A0ABP6SUK6_9ACTN</name>
<reference evidence="6" key="1">
    <citation type="journal article" date="2019" name="Int. J. Syst. Evol. Microbiol.">
        <title>The Global Catalogue of Microorganisms (GCM) 10K type strain sequencing project: providing services to taxonomists for standard genome sequencing and annotation.</title>
        <authorList>
            <consortium name="The Broad Institute Genomics Platform"/>
            <consortium name="The Broad Institute Genome Sequencing Center for Infectious Disease"/>
            <person name="Wu L."/>
            <person name="Ma J."/>
        </authorList>
    </citation>
    <scope>NUCLEOTIDE SEQUENCE [LARGE SCALE GENOMIC DNA]</scope>
    <source>
        <strain evidence="6">JCM 9458</strain>
    </source>
</reference>
<gene>
    <name evidence="5" type="ORF">GCM10020369_21460</name>
</gene>
<evidence type="ECO:0000313" key="5">
    <source>
        <dbReference type="EMBL" id="GAA3385951.1"/>
    </source>
</evidence>
<feature type="DNA-binding region" description="OmpR/PhoB-type" evidence="3">
    <location>
        <begin position="1"/>
        <end position="65"/>
    </location>
</feature>
<dbReference type="InterPro" id="IPR011990">
    <property type="entry name" value="TPR-like_helical_dom_sf"/>
</dbReference>
<dbReference type="InterPro" id="IPR016032">
    <property type="entry name" value="Sig_transdc_resp-reg_C-effctor"/>
</dbReference>
<dbReference type="Pfam" id="PF13401">
    <property type="entry name" value="AAA_22"/>
    <property type="match status" value="1"/>
</dbReference>
<dbReference type="InterPro" id="IPR058852">
    <property type="entry name" value="HTH_77"/>
</dbReference>
<dbReference type="Gene3D" id="1.10.10.10">
    <property type="entry name" value="Winged helix-like DNA-binding domain superfamily/Winged helix DNA-binding domain"/>
    <property type="match status" value="1"/>
</dbReference>
<dbReference type="SUPFAM" id="SSF46894">
    <property type="entry name" value="C-terminal effector domain of the bipartite response regulators"/>
    <property type="match status" value="1"/>
</dbReference>
<proteinExistence type="inferred from homology"/>
<dbReference type="Gene3D" id="3.40.50.300">
    <property type="entry name" value="P-loop containing nucleotide triphosphate hydrolases"/>
    <property type="match status" value="1"/>
</dbReference>
<dbReference type="PANTHER" id="PTHR47691">
    <property type="entry name" value="REGULATOR-RELATED"/>
    <property type="match status" value="1"/>
</dbReference>
<dbReference type="InterPro" id="IPR005158">
    <property type="entry name" value="BTAD"/>
</dbReference>
<comment type="similarity">
    <text evidence="1">Belongs to the AfsR/DnrI/RedD regulatory family.</text>
</comment>
<dbReference type="SUPFAM" id="SSF52540">
    <property type="entry name" value="P-loop containing nucleoside triphosphate hydrolases"/>
    <property type="match status" value="1"/>
</dbReference>
<dbReference type="Pfam" id="PF25872">
    <property type="entry name" value="HTH_77"/>
    <property type="match status" value="1"/>
</dbReference>
<evidence type="ECO:0000256" key="2">
    <source>
        <dbReference type="ARBA" id="ARBA00023125"/>
    </source>
</evidence>
<dbReference type="PRINTS" id="PR00364">
    <property type="entry name" value="DISEASERSIST"/>
</dbReference>
<dbReference type="Proteomes" id="UP001501676">
    <property type="component" value="Unassembled WGS sequence"/>
</dbReference>